<accession>A0A1I5SLX2</accession>
<organism evidence="2 3">
    <name type="scientific">Salibacterium halotolerans</name>
    <dbReference type="NCBI Taxonomy" id="1884432"/>
    <lineage>
        <taxon>Bacteria</taxon>
        <taxon>Bacillati</taxon>
        <taxon>Bacillota</taxon>
        <taxon>Bacilli</taxon>
        <taxon>Bacillales</taxon>
        <taxon>Bacillaceae</taxon>
    </lineage>
</organism>
<feature type="transmembrane region" description="Helical" evidence="1">
    <location>
        <begin position="39"/>
        <end position="58"/>
    </location>
</feature>
<keyword evidence="1" id="KW-1133">Transmembrane helix</keyword>
<dbReference type="InterPro" id="IPR010718">
    <property type="entry name" value="DUF1294"/>
</dbReference>
<dbReference type="Proteomes" id="UP000198892">
    <property type="component" value="Unassembled WGS sequence"/>
</dbReference>
<dbReference type="EMBL" id="FOXD01000009">
    <property type="protein sequence ID" value="SFP71719.1"/>
    <property type="molecule type" value="Genomic_DNA"/>
</dbReference>
<feature type="transmembrane region" description="Helical" evidence="1">
    <location>
        <begin position="65"/>
        <end position="87"/>
    </location>
</feature>
<gene>
    <name evidence="2" type="ORF">SAMN05518683_1095</name>
</gene>
<protein>
    <submittedName>
        <fullName evidence="2">Uncharacterized membrane protein YsdA, DUF1294 family</fullName>
    </submittedName>
</protein>
<name>A0A1I5SLX2_9BACI</name>
<evidence type="ECO:0000313" key="2">
    <source>
        <dbReference type="EMBL" id="SFP71719.1"/>
    </source>
</evidence>
<keyword evidence="3" id="KW-1185">Reference proteome</keyword>
<dbReference type="Pfam" id="PF06961">
    <property type="entry name" value="DUF1294"/>
    <property type="match status" value="1"/>
</dbReference>
<keyword evidence="1" id="KW-0812">Transmembrane</keyword>
<proteinExistence type="predicted"/>
<dbReference type="STRING" id="1884432.SAMN05518683_1095"/>
<reference evidence="3" key="1">
    <citation type="submission" date="2016-10" db="EMBL/GenBank/DDBJ databases">
        <authorList>
            <person name="Varghese N."/>
            <person name="Submissions S."/>
        </authorList>
    </citation>
    <scope>NUCLEOTIDE SEQUENCE [LARGE SCALE GENOMIC DNA]</scope>
    <source>
        <strain evidence="3">S7</strain>
    </source>
</reference>
<keyword evidence="1" id="KW-0472">Membrane</keyword>
<dbReference type="OrthoDB" id="1698854at2"/>
<sequence>MVMWFILYAAAVNLLSFAAAGSDKYKARRKKRRIPEKRLWLLTWAGGSAGMLAAMYLFRHKTRHLLFKAGVPLIFALHVIIILYLTLQ</sequence>
<evidence type="ECO:0000256" key="1">
    <source>
        <dbReference type="SAM" id="Phobius"/>
    </source>
</evidence>
<dbReference type="AlphaFoldDB" id="A0A1I5SLX2"/>
<evidence type="ECO:0000313" key="3">
    <source>
        <dbReference type="Proteomes" id="UP000198892"/>
    </source>
</evidence>